<evidence type="ECO:0000256" key="7">
    <source>
        <dbReference type="ARBA" id="ARBA00022989"/>
    </source>
</evidence>
<accession>A0A1H9YPM0</accession>
<dbReference type="InterPro" id="IPR058204">
    <property type="entry name" value="FtsX_firmicutes-type"/>
</dbReference>
<feature type="transmembrane region" description="Helical" evidence="11">
    <location>
        <begin position="275"/>
        <end position="296"/>
    </location>
</feature>
<keyword evidence="6 11" id="KW-0812">Transmembrane</keyword>
<proteinExistence type="inferred from homology"/>
<dbReference type="InterPro" id="IPR004513">
    <property type="entry name" value="FtsX"/>
</dbReference>
<evidence type="ECO:0000256" key="11">
    <source>
        <dbReference type="SAM" id="Phobius"/>
    </source>
</evidence>
<keyword evidence="4 10" id="KW-1003">Cell membrane</keyword>
<feature type="transmembrane region" description="Helical" evidence="11">
    <location>
        <begin position="233"/>
        <end position="255"/>
    </location>
</feature>
<dbReference type="GO" id="GO:0051301">
    <property type="term" value="P:cell division"/>
    <property type="evidence" value="ECO:0007669"/>
    <property type="project" value="UniProtKB-KW"/>
</dbReference>
<evidence type="ECO:0000256" key="8">
    <source>
        <dbReference type="ARBA" id="ARBA00023136"/>
    </source>
</evidence>
<sequence length="305" mass="34140">MNREVTTVMKARTLKRHLREGSKNILRNGWMTFASVASVTTTLILVGVFLVIMLNLNEMSEKVEEDVQIRAFIDIAANQEDIDALEKEITKLSEISTIEYSSKEEELENLMSSLGADGEAMAMVNQDNPLNAAFIIKTADPMDTFDVAKKIKSFDHVSSVEYGNNVIQKLFTFNEYARYIGIGLIAALVLTAAFLISNTIKITIMARSEEIGIMKLVGATNGFIRWPFFIEGLLMGILGSIVPIILVIGGYYYLYENMKDRTFVPFFELIPFSPFVWQVSLILLGIGAFIGVWGSVMSVRKFLKV</sequence>
<organism evidence="14 15">
    <name type="scientific">Salinibacillus kushneri</name>
    <dbReference type="NCBI Taxonomy" id="237682"/>
    <lineage>
        <taxon>Bacteria</taxon>
        <taxon>Bacillati</taxon>
        <taxon>Bacillota</taxon>
        <taxon>Bacilli</taxon>
        <taxon>Bacillales</taxon>
        <taxon>Bacillaceae</taxon>
        <taxon>Salinibacillus</taxon>
    </lineage>
</organism>
<dbReference type="Pfam" id="PF02687">
    <property type="entry name" value="FtsX"/>
    <property type="match status" value="1"/>
</dbReference>
<protein>
    <recommendedName>
        <fullName evidence="3 10">Cell division protein FtsX</fullName>
    </recommendedName>
</protein>
<evidence type="ECO:0000259" key="13">
    <source>
        <dbReference type="Pfam" id="PF18075"/>
    </source>
</evidence>
<dbReference type="GO" id="GO:0005886">
    <property type="term" value="C:plasma membrane"/>
    <property type="evidence" value="ECO:0007669"/>
    <property type="project" value="UniProtKB-SubCell"/>
</dbReference>
<evidence type="ECO:0000256" key="5">
    <source>
        <dbReference type="ARBA" id="ARBA00022618"/>
    </source>
</evidence>
<comment type="similarity">
    <text evidence="2 10">Belongs to the ABC-4 integral membrane protein family. FtsX subfamily.</text>
</comment>
<name>A0A1H9YPM0_9BACI</name>
<dbReference type="EMBL" id="FOHJ01000001">
    <property type="protein sequence ID" value="SES71032.1"/>
    <property type="molecule type" value="Genomic_DNA"/>
</dbReference>
<dbReference type="InterPro" id="IPR003838">
    <property type="entry name" value="ABC3_permease_C"/>
</dbReference>
<comment type="subcellular location">
    <subcellularLocation>
        <location evidence="1">Cell membrane</location>
        <topology evidence="1">Multi-pass membrane protein</topology>
    </subcellularLocation>
</comment>
<evidence type="ECO:0000256" key="9">
    <source>
        <dbReference type="ARBA" id="ARBA00023306"/>
    </source>
</evidence>
<reference evidence="15" key="1">
    <citation type="submission" date="2016-10" db="EMBL/GenBank/DDBJ databases">
        <authorList>
            <person name="Varghese N."/>
            <person name="Submissions S."/>
        </authorList>
    </citation>
    <scope>NUCLEOTIDE SEQUENCE [LARGE SCALE GENOMIC DNA]</scope>
    <source>
        <strain evidence="15">CGMCC 1.3566</strain>
    </source>
</reference>
<dbReference type="NCBIfam" id="NF038347">
    <property type="entry name" value="FtsX_Gpos"/>
    <property type="match status" value="1"/>
</dbReference>
<keyword evidence="7 11" id="KW-1133">Transmembrane helix</keyword>
<evidence type="ECO:0000256" key="6">
    <source>
        <dbReference type="ARBA" id="ARBA00022692"/>
    </source>
</evidence>
<evidence type="ECO:0000256" key="10">
    <source>
        <dbReference type="PIRNR" id="PIRNR003097"/>
    </source>
</evidence>
<dbReference type="Gene3D" id="3.30.70.3040">
    <property type="match status" value="1"/>
</dbReference>
<dbReference type="InterPro" id="IPR040690">
    <property type="entry name" value="FtsX_ECD"/>
</dbReference>
<dbReference type="PANTHER" id="PTHR47755:SF1">
    <property type="entry name" value="CELL DIVISION PROTEIN FTSX"/>
    <property type="match status" value="1"/>
</dbReference>
<evidence type="ECO:0000256" key="4">
    <source>
        <dbReference type="ARBA" id="ARBA00022475"/>
    </source>
</evidence>
<feature type="domain" description="FtsX extracellular" evidence="13">
    <location>
        <begin position="67"/>
        <end position="160"/>
    </location>
</feature>
<evidence type="ECO:0000259" key="12">
    <source>
        <dbReference type="Pfam" id="PF02687"/>
    </source>
</evidence>
<dbReference type="Proteomes" id="UP000199095">
    <property type="component" value="Unassembled WGS sequence"/>
</dbReference>
<evidence type="ECO:0000313" key="14">
    <source>
        <dbReference type="EMBL" id="SES71032.1"/>
    </source>
</evidence>
<feature type="domain" description="ABC3 transporter permease C-terminal" evidence="12">
    <location>
        <begin position="184"/>
        <end position="304"/>
    </location>
</feature>
<evidence type="ECO:0000256" key="1">
    <source>
        <dbReference type="ARBA" id="ARBA00004651"/>
    </source>
</evidence>
<evidence type="ECO:0000313" key="15">
    <source>
        <dbReference type="Proteomes" id="UP000199095"/>
    </source>
</evidence>
<dbReference type="Pfam" id="PF18075">
    <property type="entry name" value="FtsX_ECD"/>
    <property type="match status" value="1"/>
</dbReference>
<keyword evidence="15" id="KW-1185">Reference proteome</keyword>
<dbReference type="PIRSF" id="PIRSF003097">
    <property type="entry name" value="FtsX"/>
    <property type="match status" value="1"/>
</dbReference>
<feature type="transmembrane region" description="Helical" evidence="11">
    <location>
        <begin position="29"/>
        <end position="54"/>
    </location>
</feature>
<feature type="transmembrane region" description="Helical" evidence="11">
    <location>
        <begin position="176"/>
        <end position="197"/>
    </location>
</feature>
<dbReference type="STRING" id="237682.SAMN05421676_101247"/>
<dbReference type="PANTHER" id="PTHR47755">
    <property type="entry name" value="CELL DIVISION PROTEIN FTSX"/>
    <property type="match status" value="1"/>
</dbReference>
<evidence type="ECO:0000256" key="3">
    <source>
        <dbReference type="ARBA" id="ARBA00021907"/>
    </source>
</evidence>
<keyword evidence="8 10" id="KW-0472">Membrane</keyword>
<evidence type="ECO:0000256" key="2">
    <source>
        <dbReference type="ARBA" id="ARBA00007379"/>
    </source>
</evidence>
<comment type="function">
    <text evidence="10">Part of the ABC transporter FtsEX involved in asymmetric cellular division facilitating the initiation of sporulation.</text>
</comment>
<dbReference type="AlphaFoldDB" id="A0A1H9YPM0"/>
<keyword evidence="5 10" id="KW-0132">Cell division</keyword>
<gene>
    <name evidence="14" type="ORF">SAMN05421676_101247</name>
</gene>
<keyword evidence="9 10" id="KW-0131">Cell cycle</keyword>